<dbReference type="Proteomes" id="UP001174936">
    <property type="component" value="Unassembled WGS sequence"/>
</dbReference>
<evidence type="ECO:0000256" key="1">
    <source>
        <dbReference type="SAM" id="MobiDB-lite"/>
    </source>
</evidence>
<organism evidence="3 4">
    <name type="scientific">Cercophora newfieldiana</name>
    <dbReference type="NCBI Taxonomy" id="92897"/>
    <lineage>
        <taxon>Eukaryota</taxon>
        <taxon>Fungi</taxon>
        <taxon>Dikarya</taxon>
        <taxon>Ascomycota</taxon>
        <taxon>Pezizomycotina</taxon>
        <taxon>Sordariomycetes</taxon>
        <taxon>Sordariomycetidae</taxon>
        <taxon>Sordariales</taxon>
        <taxon>Lasiosphaeriaceae</taxon>
        <taxon>Cercophora</taxon>
    </lineage>
</organism>
<evidence type="ECO:0000313" key="4">
    <source>
        <dbReference type="Proteomes" id="UP001174936"/>
    </source>
</evidence>
<proteinExistence type="predicted"/>
<comment type="caution">
    <text evidence="3">The sequence shown here is derived from an EMBL/GenBank/DDBJ whole genome shotgun (WGS) entry which is preliminary data.</text>
</comment>
<dbReference type="AlphaFoldDB" id="A0AA40CZT7"/>
<keyword evidence="2" id="KW-0472">Membrane</keyword>
<keyword evidence="4" id="KW-1185">Reference proteome</keyword>
<gene>
    <name evidence="3" type="ORF">B0T16DRAFT_63104</name>
</gene>
<feature type="region of interest" description="Disordered" evidence="1">
    <location>
        <begin position="50"/>
        <end position="79"/>
    </location>
</feature>
<sequence length="138" mass="14940">MLPPRPQSHPPTLGTGAKRCARRGGGSWGGVEASEPALRQVDGAECPEELRGTKIATTPPADGFGRHKTEFPGSFPSAPQAGSTLICSSAPISRFGFMPTSDPRQRDLGVWLLPGIYLHIPCLLYICYIYVPVDRMYQ</sequence>
<protein>
    <submittedName>
        <fullName evidence="3">Uncharacterized protein</fullName>
    </submittedName>
</protein>
<keyword evidence="2" id="KW-0812">Transmembrane</keyword>
<feature type="region of interest" description="Disordered" evidence="1">
    <location>
        <begin position="1"/>
        <end position="34"/>
    </location>
</feature>
<dbReference type="EMBL" id="JAULSV010000001">
    <property type="protein sequence ID" value="KAK0657561.1"/>
    <property type="molecule type" value="Genomic_DNA"/>
</dbReference>
<evidence type="ECO:0000256" key="2">
    <source>
        <dbReference type="SAM" id="Phobius"/>
    </source>
</evidence>
<keyword evidence="2" id="KW-1133">Transmembrane helix</keyword>
<accession>A0AA40CZT7</accession>
<name>A0AA40CZT7_9PEZI</name>
<reference evidence="3" key="1">
    <citation type="submission" date="2023-06" db="EMBL/GenBank/DDBJ databases">
        <title>Genome-scale phylogeny and comparative genomics of the fungal order Sordariales.</title>
        <authorList>
            <consortium name="Lawrence Berkeley National Laboratory"/>
            <person name="Hensen N."/>
            <person name="Bonometti L."/>
            <person name="Westerberg I."/>
            <person name="Brannstrom I.O."/>
            <person name="Guillou S."/>
            <person name="Cros-Aarteil S."/>
            <person name="Calhoun S."/>
            <person name="Haridas S."/>
            <person name="Kuo A."/>
            <person name="Mondo S."/>
            <person name="Pangilinan J."/>
            <person name="Riley R."/>
            <person name="Labutti K."/>
            <person name="Andreopoulos B."/>
            <person name="Lipzen A."/>
            <person name="Chen C."/>
            <person name="Yanf M."/>
            <person name="Daum C."/>
            <person name="Ng V."/>
            <person name="Clum A."/>
            <person name="Steindorff A."/>
            <person name="Ohm R."/>
            <person name="Martin F."/>
            <person name="Silar P."/>
            <person name="Natvig D."/>
            <person name="Lalanne C."/>
            <person name="Gautier V."/>
            <person name="Ament-Velasquez S.L."/>
            <person name="Kruys A."/>
            <person name="Hutchinson M.I."/>
            <person name="Powell A.J."/>
            <person name="Barry K."/>
            <person name="Miller A.N."/>
            <person name="Grigoriev I.V."/>
            <person name="Debuchy R."/>
            <person name="Gladieux P."/>
            <person name="Thoren M.H."/>
            <person name="Johannesson H."/>
        </authorList>
    </citation>
    <scope>NUCLEOTIDE SEQUENCE</scope>
    <source>
        <strain evidence="3">SMH2532-1</strain>
    </source>
</reference>
<feature type="transmembrane region" description="Helical" evidence="2">
    <location>
        <begin position="108"/>
        <end position="131"/>
    </location>
</feature>
<evidence type="ECO:0000313" key="3">
    <source>
        <dbReference type="EMBL" id="KAK0657561.1"/>
    </source>
</evidence>